<dbReference type="SUPFAM" id="SSF56349">
    <property type="entry name" value="DNA breaking-rejoining enzymes"/>
    <property type="match status" value="1"/>
</dbReference>
<dbReference type="EMBL" id="JAOPHQ010000855">
    <property type="protein sequence ID" value="KAK0153288.1"/>
    <property type="molecule type" value="Genomic_DNA"/>
</dbReference>
<dbReference type="PANTHER" id="PTHR35617:SF3">
    <property type="entry name" value="CORE-BINDING (CB) DOMAIN-CONTAINING PROTEIN"/>
    <property type="match status" value="1"/>
</dbReference>
<sequence>MDYENRWKLFSDWCNGKAADPVRCPVAIVLEFLQSLLDSGRSHSTLRVYVAAISSRHEGVDGATVGCHRLVSLFLRGALRLRPPRTLRAPAWDLPLVLEAMSLPPFEPLTQVGLKWLSMKVAFLLAITSAKRVGELQALSVAETCLQWNPDGSGVVLWPNVTFLPKVLSRTHLNQPGMRCHSIRSVATSWAALRGVPLEAICAAASWAMPGTFTRFYRVNVAGHCPMAAVLRPSSADSKE</sequence>
<dbReference type="Proteomes" id="UP001174136">
    <property type="component" value="Unassembled WGS sequence"/>
</dbReference>
<dbReference type="SUPFAM" id="SSF47823">
    <property type="entry name" value="lambda integrase-like, N-terminal domain"/>
    <property type="match status" value="1"/>
</dbReference>
<reference evidence="2" key="1">
    <citation type="journal article" date="2023" name="Front. Mar. Sci.">
        <title>A new Merluccius polli reference genome to investigate the effects of global change in West African waters.</title>
        <authorList>
            <person name="Mateo J.L."/>
            <person name="Blanco-Fernandez C."/>
            <person name="Garcia-Vazquez E."/>
            <person name="Machado-Schiaffino G."/>
        </authorList>
    </citation>
    <scope>NUCLEOTIDE SEQUENCE</scope>
    <source>
        <strain evidence="2">C29</strain>
        <tissue evidence="2">Fin</tissue>
    </source>
</reference>
<proteinExistence type="predicted"/>
<dbReference type="InterPro" id="IPR010998">
    <property type="entry name" value="Integrase_recombinase_N"/>
</dbReference>
<accession>A0AA47PAJ0</accession>
<dbReference type="InterPro" id="IPR011010">
    <property type="entry name" value="DNA_brk_join_enz"/>
</dbReference>
<organism evidence="2 3">
    <name type="scientific">Merluccius polli</name>
    <name type="common">Benguela hake</name>
    <name type="synonym">Merluccius cadenati</name>
    <dbReference type="NCBI Taxonomy" id="89951"/>
    <lineage>
        <taxon>Eukaryota</taxon>
        <taxon>Metazoa</taxon>
        <taxon>Chordata</taxon>
        <taxon>Craniata</taxon>
        <taxon>Vertebrata</taxon>
        <taxon>Euteleostomi</taxon>
        <taxon>Actinopterygii</taxon>
        <taxon>Neopterygii</taxon>
        <taxon>Teleostei</taxon>
        <taxon>Neoteleostei</taxon>
        <taxon>Acanthomorphata</taxon>
        <taxon>Zeiogadaria</taxon>
        <taxon>Gadariae</taxon>
        <taxon>Gadiformes</taxon>
        <taxon>Gadoidei</taxon>
        <taxon>Merlucciidae</taxon>
        <taxon>Merluccius</taxon>
    </lineage>
</organism>
<protein>
    <submittedName>
        <fullName evidence="2">Uncharacterized protein</fullName>
    </submittedName>
</protein>
<evidence type="ECO:0000313" key="2">
    <source>
        <dbReference type="EMBL" id="KAK0153288.1"/>
    </source>
</evidence>
<evidence type="ECO:0000313" key="3">
    <source>
        <dbReference type="Proteomes" id="UP001174136"/>
    </source>
</evidence>
<dbReference type="PANTHER" id="PTHR35617">
    <property type="entry name" value="PHAGE_INTEGRASE DOMAIN-CONTAINING PROTEIN"/>
    <property type="match status" value="1"/>
</dbReference>
<dbReference type="Gene3D" id="1.10.150.130">
    <property type="match status" value="1"/>
</dbReference>
<gene>
    <name evidence="2" type="ORF">N1851_005021</name>
</gene>
<evidence type="ECO:0000256" key="1">
    <source>
        <dbReference type="ARBA" id="ARBA00023125"/>
    </source>
</evidence>
<name>A0AA47PAJ0_MERPO</name>
<keyword evidence="3" id="KW-1185">Reference proteome</keyword>
<comment type="caution">
    <text evidence="2">The sequence shown here is derived from an EMBL/GenBank/DDBJ whole genome shotgun (WGS) entry which is preliminary data.</text>
</comment>
<dbReference type="GO" id="GO:0003677">
    <property type="term" value="F:DNA binding"/>
    <property type="evidence" value="ECO:0007669"/>
    <property type="project" value="UniProtKB-KW"/>
</dbReference>
<dbReference type="AlphaFoldDB" id="A0AA47PAJ0"/>
<keyword evidence="1" id="KW-0238">DNA-binding</keyword>